<feature type="transmembrane region" description="Helical" evidence="1">
    <location>
        <begin position="283"/>
        <end position="303"/>
    </location>
</feature>
<feature type="transmembrane region" description="Helical" evidence="1">
    <location>
        <begin position="115"/>
        <end position="138"/>
    </location>
</feature>
<dbReference type="Pfam" id="PF20151">
    <property type="entry name" value="DUF6533"/>
    <property type="match status" value="1"/>
</dbReference>
<evidence type="ECO:0000313" key="4">
    <source>
        <dbReference type="Proteomes" id="UP000001194"/>
    </source>
</evidence>
<protein>
    <submittedName>
        <fullName evidence="3">Predicted protein</fullName>
    </submittedName>
</protein>
<gene>
    <name evidence="3" type="ORF">LACBIDRAFT_324303</name>
</gene>
<accession>B0D1D9</accession>
<dbReference type="InParanoid" id="B0D1D9"/>
<evidence type="ECO:0000313" key="3">
    <source>
        <dbReference type="EMBL" id="EDR11616.1"/>
    </source>
</evidence>
<dbReference type="AlphaFoldDB" id="B0D1D9"/>
<dbReference type="HOGENOM" id="CLU_813990_0_0_1"/>
<feature type="transmembrane region" description="Helical" evidence="1">
    <location>
        <begin position="167"/>
        <end position="191"/>
    </location>
</feature>
<keyword evidence="1" id="KW-1133">Transmembrane helix</keyword>
<sequence>MWLHNDLLRPPSPLTKENQSLDVAAAMLLVYDCSLTFGMEFEFVWSSPWGFMKVLYIVQRYLPFCDTVFLCLTRFSLLDQLVVNIDPYDCHIVETMRGLILTLRAWAVWERDLRLGVFLLSLFTLKTVAEIYVTNLFLRGLQFSTKPYPEYVGCFPTSGNRIVYLDWVVLMIYEAVILVLMIIPGIAALMVGTVHSLCAKGAIALSIVNVVVVCVLAPEYVAVLFSWTVWYISSVTRQKNIYLSSISLATKQLLYIFPTFQLFDLWEVKKWEKVDKYSSTSLLYAFYVFVMALIISTKGFGFYQGVADQWIWMRATTQWAALFNYPPVLELAKNTTGQTEN</sequence>
<keyword evidence="4" id="KW-1185">Reference proteome</keyword>
<organism evidence="4">
    <name type="scientific">Laccaria bicolor (strain S238N-H82 / ATCC MYA-4686)</name>
    <name type="common">Bicoloured deceiver</name>
    <name type="synonym">Laccaria laccata var. bicolor</name>
    <dbReference type="NCBI Taxonomy" id="486041"/>
    <lineage>
        <taxon>Eukaryota</taxon>
        <taxon>Fungi</taxon>
        <taxon>Dikarya</taxon>
        <taxon>Basidiomycota</taxon>
        <taxon>Agaricomycotina</taxon>
        <taxon>Agaricomycetes</taxon>
        <taxon>Agaricomycetidae</taxon>
        <taxon>Agaricales</taxon>
        <taxon>Agaricineae</taxon>
        <taxon>Hydnangiaceae</taxon>
        <taxon>Laccaria</taxon>
    </lineage>
</organism>
<keyword evidence="1" id="KW-0812">Transmembrane</keyword>
<dbReference type="OrthoDB" id="3350812at2759"/>
<dbReference type="RefSeq" id="XP_001877513.1">
    <property type="nucleotide sequence ID" value="XM_001877478.1"/>
</dbReference>
<name>B0D1D9_LACBS</name>
<dbReference type="KEGG" id="lbc:LACBIDRAFT_324303"/>
<feature type="transmembrane region" description="Helical" evidence="1">
    <location>
        <begin position="241"/>
        <end position="263"/>
    </location>
</feature>
<dbReference type="GeneID" id="6073598"/>
<dbReference type="EMBL" id="DS547095">
    <property type="protein sequence ID" value="EDR11616.1"/>
    <property type="molecule type" value="Genomic_DNA"/>
</dbReference>
<feature type="transmembrane region" description="Helical" evidence="1">
    <location>
        <begin position="203"/>
        <end position="229"/>
    </location>
</feature>
<dbReference type="InterPro" id="IPR045340">
    <property type="entry name" value="DUF6533"/>
</dbReference>
<dbReference type="Proteomes" id="UP000001194">
    <property type="component" value="Unassembled WGS sequence"/>
</dbReference>
<proteinExistence type="predicted"/>
<evidence type="ECO:0000256" key="1">
    <source>
        <dbReference type="SAM" id="Phobius"/>
    </source>
</evidence>
<reference evidence="3 4" key="1">
    <citation type="journal article" date="2008" name="Nature">
        <title>The genome of Laccaria bicolor provides insights into mycorrhizal symbiosis.</title>
        <authorList>
            <person name="Martin F."/>
            <person name="Aerts A."/>
            <person name="Ahren D."/>
            <person name="Brun A."/>
            <person name="Danchin E.G.J."/>
            <person name="Duchaussoy F."/>
            <person name="Gibon J."/>
            <person name="Kohler A."/>
            <person name="Lindquist E."/>
            <person name="Pereda V."/>
            <person name="Salamov A."/>
            <person name="Shapiro H.J."/>
            <person name="Wuyts J."/>
            <person name="Blaudez D."/>
            <person name="Buee M."/>
            <person name="Brokstein P."/>
            <person name="Canbaeck B."/>
            <person name="Cohen D."/>
            <person name="Courty P.E."/>
            <person name="Coutinho P.M."/>
            <person name="Delaruelle C."/>
            <person name="Detter J.C."/>
            <person name="Deveau A."/>
            <person name="DiFazio S."/>
            <person name="Duplessis S."/>
            <person name="Fraissinet-Tachet L."/>
            <person name="Lucic E."/>
            <person name="Frey-Klett P."/>
            <person name="Fourrey C."/>
            <person name="Feussner I."/>
            <person name="Gay G."/>
            <person name="Grimwood J."/>
            <person name="Hoegger P.J."/>
            <person name="Jain P."/>
            <person name="Kilaru S."/>
            <person name="Labbe J."/>
            <person name="Lin Y.C."/>
            <person name="Legue V."/>
            <person name="Le Tacon F."/>
            <person name="Marmeisse R."/>
            <person name="Melayah D."/>
            <person name="Montanini B."/>
            <person name="Muratet M."/>
            <person name="Nehls U."/>
            <person name="Niculita-Hirzel H."/>
            <person name="Oudot-Le Secq M.P."/>
            <person name="Peter M."/>
            <person name="Quesneville H."/>
            <person name="Rajashekar B."/>
            <person name="Reich M."/>
            <person name="Rouhier N."/>
            <person name="Schmutz J."/>
            <person name="Yin T."/>
            <person name="Chalot M."/>
            <person name="Henrissat B."/>
            <person name="Kuees U."/>
            <person name="Lucas S."/>
            <person name="Van de Peer Y."/>
            <person name="Podila G.K."/>
            <person name="Polle A."/>
            <person name="Pukkila P.J."/>
            <person name="Richardson P.M."/>
            <person name="Rouze P."/>
            <person name="Sanders I.R."/>
            <person name="Stajich J.E."/>
            <person name="Tunlid A."/>
            <person name="Tuskan G."/>
            <person name="Grigoriev I.V."/>
        </authorList>
    </citation>
    <scope>NUCLEOTIDE SEQUENCE [LARGE SCALE GENOMIC DNA]</scope>
    <source>
        <strain evidence="4">S238N-H82 / ATCC MYA-4686</strain>
    </source>
</reference>
<keyword evidence="1" id="KW-0472">Membrane</keyword>
<feature type="domain" description="DUF6533" evidence="2">
    <location>
        <begin position="22"/>
        <end position="64"/>
    </location>
</feature>
<evidence type="ECO:0000259" key="2">
    <source>
        <dbReference type="Pfam" id="PF20151"/>
    </source>
</evidence>